<evidence type="ECO:0000259" key="4">
    <source>
        <dbReference type="Pfam" id="PF03446"/>
    </source>
</evidence>
<dbReference type="AlphaFoldDB" id="A0A9X3SFI9"/>
<evidence type="ECO:0000256" key="2">
    <source>
        <dbReference type="ARBA" id="ARBA00023002"/>
    </source>
</evidence>
<dbReference type="RefSeq" id="WP_270072087.1">
    <property type="nucleotide sequence ID" value="NZ_JAJAQC010000015.1"/>
</dbReference>
<dbReference type="EMBL" id="JAJAQC010000015">
    <property type="protein sequence ID" value="MDA0564810.1"/>
    <property type="molecule type" value="Genomic_DNA"/>
</dbReference>
<feature type="compositionally biased region" description="Polar residues" evidence="3">
    <location>
        <begin position="1"/>
        <end position="20"/>
    </location>
</feature>
<reference evidence="6" key="1">
    <citation type="submission" date="2021-10" db="EMBL/GenBank/DDBJ databases">
        <title>Streptomonospora sp. nov., isolated from mangrove soil.</title>
        <authorList>
            <person name="Chen X."/>
            <person name="Ge X."/>
            <person name="Liu W."/>
        </authorList>
    </citation>
    <scope>NUCLEOTIDE SEQUENCE</scope>
    <source>
        <strain evidence="6">S1-112</strain>
    </source>
</reference>
<dbReference type="SUPFAM" id="SSF51735">
    <property type="entry name" value="NAD(P)-binding Rossmann-fold domains"/>
    <property type="match status" value="1"/>
</dbReference>
<evidence type="ECO:0000259" key="5">
    <source>
        <dbReference type="Pfam" id="PF21761"/>
    </source>
</evidence>
<comment type="caution">
    <text evidence="6">The sequence shown here is derived from an EMBL/GenBank/DDBJ whole genome shotgun (WGS) entry which is preliminary data.</text>
</comment>
<proteinExistence type="inferred from homology"/>
<keyword evidence="7" id="KW-1185">Reference proteome</keyword>
<evidence type="ECO:0000256" key="3">
    <source>
        <dbReference type="SAM" id="MobiDB-lite"/>
    </source>
</evidence>
<evidence type="ECO:0000313" key="7">
    <source>
        <dbReference type="Proteomes" id="UP001140076"/>
    </source>
</evidence>
<dbReference type="PIRSF" id="PIRSF000103">
    <property type="entry name" value="HIBADH"/>
    <property type="match status" value="1"/>
</dbReference>
<feature type="domain" description="NADPH-dependent reductive aminase-like C-terminal" evidence="5">
    <location>
        <begin position="186"/>
        <end position="310"/>
    </location>
</feature>
<protein>
    <submittedName>
        <fullName evidence="6">NAD(P)-binding domain-containing protein</fullName>
    </submittedName>
</protein>
<dbReference type="InterPro" id="IPR048666">
    <property type="entry name" value="RedAm-like_C"/>
</dbReference>
<name>A0A9X3SFI9_9ACTN</name>
<sequence length="329" mass="32841">MTGQHSAPHTTPDTENQTASRPADAASSPVTVLGLGPMGSALARAFLRAGHPTTVWNRTAAKADPLVAEGAVRADSVAEAAAASPLVVVCVIDYDAAESILTPAADALKGRTVVHLTADTPARARAMADWARANGIDYLDGAIMTPTDTIGGPSAVLLYSGPADRYAEHRSTLAALGGTATHLGEDPGRAASFDIALLDLFWTAMSGAAHAFALARAEGVSAGELAPFATGISALLGSSIPEIAANLDAGTTSGDEAALASAAEGMAHVVHAAQARGLDTGLMRAALAAARRAVDAEGGDTGIESMVAAMAAPAEATGPAEPAEPAGRR</sequence>
<dbReference type="Gene3D" id="3.40.50.720">
    <property type="entry name" value="NAD(P)-binding Rossmann-like Domain"/>
    <property type="match status" value="1"/>
</dbReference>
<dbReference type="PANTHER" id="PTHR43580:SF2">
    <property type="entry name" value="CYTOKINE-LIKE NUCLEAR FACTOR N-PAC"/>
    <property type="match status" value="1"/>
</dbReference>
<dbReference type="InterPro" id="IPR015815">
    <property type="entry name" value="HIBADH-related"/>
</dbReference>
<dbReference type="InterPro" id="IPR006115">
    <property type="entry name" value="6PGDH_NADP-bd"/>
</dbReference>
<dbReference type="InterPro" id="IPR013328">
    <property type="entry name" value="6PGD_dom2"/>
</dbReference>
<gene>
    <name evidence="6" type="ORF">LG943_10810</name>
</gene>
<dbReference type="Pfam" id="PF21761">
    <property type="entry name" value="RedAm-like_C"/>
    <property type="match status" value="1"/>
</dbReference>
<dbReference type="Gene3D" id="1.10.1040.10">
    <property type="entry name" value="N-(1-d-carboxylethyl)-l-norvaline Dehydrogenase, domain 2"/>
    <property type="match status" value="1"/>
</dbReference>
<dbReference type="PANTHER" id="PTHR43580">
    <property type="entry name" value="OXIDOREDUCTASE GLYR1-RELATED"/>
    <property type="match status" value="1"/>
</dbReference>
<comment type="similarity">
    <text evidence="1">Belongs to the HIBADH-related family.</text>
</comment>
<keyword evidence="2" id="KW-0560">Oxidoreductase</keyword>
<feature type="domain" description="6-phosphogluconate dehydrogenase NADP-binding" evidence="4">
    <location>
        <begin position="30"/>
        <end position="184"/>
    </location>
</feature>
<dbReference type="Pfam" id="PF03446">
    <property type="entry name" value="NAD_binding_2"/>
    <property type="match status" value="1"/>
</dbReference>
<accession>A0A9X3SFI9</accession>
<dbReference type="GO" id="GO:0016491">
    <property type="term" value="F:oxidoreductase activity"/>
    <property type="evidence" value="ECO:0007669"/>
    <property type="project" value="UniProtKB-KW"/>
</dbReference>
<evidence type="ECO:0000313" key="6">
    <source>
        <dbReference type="EMBL" id="MDA0564810.1"/>
    </source>
</evidence>
<organism evidence="6 7">
    <name type="scientific">Streptomonospora mangrovi</name>
    <dbReference type="NCBI Taxonomy" id="2883123"/>
    <lineage>
        <taxon>Bacteria</taxon>
        <taxon>Bacillati</taxon>
        <taxon>Actinomycetota</taxon>
        <taxon>Actinomycetes</taxon>
        <taxon>Streptosporangiales</taxon>
        <taxon>Nocardiopsidaceae</taxon>
        <taxon>Streptomonospora</taxon>
    </lineage>
</organism>
<dbReference type="Proteomes" id="UP001140076">
    <property type="component" value="Unassembled WGS sequence"/>
</dbReference>
<dbReference type="InterPro" id="IPR051265">
    <property type="entry name" value="HIBADH-related_NP60_sf"/>
</dbReference>
<dbReference type="GO" id="GO:0050661">
    <property type="term" value="F:NADP binding"/>
    <property type="evidence" value="ECO:0007669"/>
    <property type="project" value="InterPro"/>
</dbReference>
<evidence type="ECO:0000256" key="1">
    <source>
        <dbReference type="ARBA" id="ARBA00009080"/>
    </source>
</evidence>
<feature type="region of interest" description="Disordered" evidence="3">
    <location>
        <begin position="1"/>
        <end position="30"/>
    </location>
</feature>
<dbReference type="InterPro" id="IPR036291">
    <property type="entry name" value="NAD(P)-bd_dom_sf"/>
</dbReference>